<sequence length="63" mass="6532">MASLEDCLPCPPVSSSPQDGRTGDKCPSGHYCPEGSTSPKPCPLGHYSNTSGNTELSHCLPCP</sequence>
<dbReference type="AlphaFoldDB" id="A0A8T2PFZ4"/>
<feature type="region of interest" description="Disordered" evidence="1">
    <location>
        <begin position="1"/>
        <end position="24"/>
    </location>
</feature>
<reference evidence="2" key="1">
    <citation type="thesis" date="2021" institute="BYU ScholarsArchive" country="Provo, UT, USA">
        <title>Applications of and Algorithms for Genome Assembly and Genomic Analyses with an Emphasis on Marine Teleosts.</title>
        <authorList>
            <person name="Pickett B.D."/>
        </authorList>
    </citation>
    <scope>NUCLEOTIDE SEQUENCE</scope>
    <source>
        <strain evidence="2">HI-2016</strain>
    </source>
</reference>
<protein>
    <submittedName>
        <fullName evidence="2">Uncharacterized protein</fullName>
    </submittedName>
</protein>
<dbReference type="PANTHER" id="PTHR46104:SF1">
    <property type="entry name" value="GENE 9195-RELATED"/>
    <property type="match status" value="1"/>
</dbReference>
<dbReference type="SUPFAM" id="SSF57184">
    <property type="entry name" value="Growth factor receptor domain"/>
    <property type="match status" value="1"/>
</dbReference>
<dbReference type="InterPro" id="IPR009030">
    <property type="entry name" value="Growth_fac_rcpt_cys_sf"/>
</dbReference>
<accession>A0A8T2PFZ4</accession>
<evidence type="ECO:0000256" key="1">
    <source>
        <dbReference type="SAM" id="MobiDB-lite"/>
    </source>
</evidence>
<proteinExistence type="predicted"/>
<evidence type="ECO:0000313" key="2">
    <source>
        <dbReference type="EMBL" id="KAG9348562.1"/>
    </source>
</evidence>
<keyword evidence="3" id="KW-1185">Reference proteome</keyword>
<gene>
    <name evidence="2" type="ORF">JZ751_002298</name>
</gene>
<dbReference type="EMBL" id="JAFBMS010000011">
    <property type="protein sequence ID" value="KAG9348562.1"/>
    <property type="molecule type" value="Genomic_DNA"/>
</dbReference>
<comment type="caution">
    <text evidence="2">The sequence shown here is derived from an EMBL/GenBank/DDBJ whole genome shotgun (WGS) entry which is preliminary data.</text>
</comment>
<organism evidence="2 3">
    <name type="scientific">Albula glossodonta</name>
    <name type="common">roundjaw bonefish</name>
    <dbReference type="NCBI Taxonomy" id="121402"/>
    <lineage>
        <taxon>Eukaryota</taxon>
        <taxon>Metazoa</taxon>
        <taxon>Chordata</taxon>
        <taxon>Craniata</taxon>
        <taxon>Vertebrata</taxon>
        <taxon>Euteleostomi</taxon>
        <taxon>Actinopterygii</taxon>
        <taxon>Neopterygii</taxon>
        <taxon>Teleostei</taxon>
        <taxon>Albuliformes</taxon>
        <taxon>Albulidae</taxon>
        <taxon>Albula</taxon>
    </lineage>
</organism>
<dbReference type="PANTHER" id="PTHR46104">
    <property type="entry name" value="GENE 9195-RELATED-RELATED"/>
    <property type="match status" value="1"/>
</dbReference>
<evidence type="ECO:0000313" key="3">
    <source>
        <dbReference type="Proteomes" id="UP000824540"/>
    </source>
</evidence>
<dbReference type="OrthoDB" id="439917at2759"/>
<feature type="non-terminal residue" evidence="2">
    <location>
        <position position="63"/>
    </location>
</feature>
<dbReference type="Proteomes" id="UP000824540">
    <property type="component" value="Unassembled WGS sequence"/>
</dbReference>
<name>A0A8T2PFZ4_9TELE</name>